<dbReference type="GO" id="GO:0051382">
    <property type="term" value="P:kinetochore assembly"/>
    <property type="evidence" value="ECO:0007669"/>
    <property type="project" value="TreeGrafter"/>
</dbReference>
<evidence type="ECO:0000256" key="10">
    <source>
        <dbReference type="ARBA" id="ARBA00023328"/>
    </source>
</evidence>
<organism evidence="11 12">
    <name type="scientific">Hyalella azteca</name>
    <name type="common">Amphipod</name>
    <dbReference type="NCBI Taxonomy" id="294128"/>
    <lineage>
        <taxon>Eukaryota</taxon>
        <taxon>Metazoa</taxon>
        <taxon>Ecdysozoa</taxon>
        <taxon>Arthropoda</taxon>
        <taxon>Crustacea</taxon>
        <taxon>Multicrustacea</taxon>
        <taxon>Malacostraca</taxon>
        <taxon>Eumalacostraca</taxon>
        <taxon>Peracarida</taxon>
        <taxon>Amphipoda</taxon>
        <taxon>Senticaudata</taxon>
        <taxon>Talitrida</taxon>
        <taxon>Talitroidea</taxon>
        <taxon>Hyalellidae</taxon>
        <taxon>Hyalella</taxon>
    </lineage>
</organism>
<protein>
    <recommendedName>
        <fullName evidence="3">Protein MIS12 homolog</fullName>
    </recommendedName>
</protein>
<dbReference type="PANTHER" id="PTHR14527:SF2">
    <property type="entry name" value="PROTEIN MIS12 HOMOLOG"/>
    <property type="match status" value="1"/>
</dbReference>
<keyword evidence="4" id="KW-0158">Chromosome</keyword>
<dbReference type="Pfam" id="PF05859">
    <property type="entry name" value="Mis12"/>
    <property type="match status" value="1"/>
</dbReference>
<dbReference type="GO" id="GO:0005634">
    <property type="term" value="C:nucleus"/>
    <property type="evidence" value="ECO:0007669"/>
    <property type="project" value="InterPro"/>
</dbReference>
<keyword evidence="6" id="KW-0498">Mitosis</keyword>
<evidence type="ECO:0000256" key="9">
    <source>
        <dbReference type="ARBA" id="ARBA00023306"/>
    </source>
</evidence>
<evidence type="ECO:0000256" key="2">
    <source>
        <dbReference type="ARBA" id="ARBA00008643"/>
    </source>
</evidence>
<evidence type="ECO:0000256" key="5">
    <source>
        <dbReference type="ARBA" id="ARBA00022618"/>
    </source>
</evidence>
<dbReference type="GO" id="GO:0000444">
    <property type="term" value="C:MIS12/MIND type complex"/>
    <property type="evidence" value="ECO:0007669"/>
    <property type="project" value="TreeGrafter"/>
</dbReference>
<evidence type="ECO:0000256" key="8">
    <source>
        <dbReference type="ARBA" id="ARBA00023054"/>
    </source>
</evidence>
<accession>A0A8B7P911</accession>
<comment type="similarity">
    <text evidence="2">Belongs to the mis12 family.</text>
</comment>
<keyword evidence="7" id="KW-0995">Kinetochore</keyword>
<dbReference type="OrthoDB" id="1884855at2759"/>
<evidence type="ECO:0000256" key="3">
    <source>
        <dbReference type="ARBA" id="ARBA00013793"/>
    </source>
</evidence>
<evidence type="ECO:0000313" key="11">
    <source>
        <dbReference type="Proteomes" id="UP000694843"/>
    </source>
</evidence>
<keyword evidence="9" id="KW-0131">Cell cycle</keyword>
<keyword evidence="5" id="KW-0132">Cell division</keyword>
<dbReference type="GeneID" id="108678521"/>
<comment type="subcellular location">
    <subcellularLocation>
        <location evidence="1">Chromosome</location>
        <location evidence="1">Centromere</location>
        <location evidence="1">Kinetochore</location>
    </subcellularLocation>
</comment>
<reference evidence="12" key="1">
    <citation type="submission" date="2025-08" db="UniProtKB">
        <authorList>
            <consortium name="RefSeq"/>
        </authorList>
    </citation>
    <scope>IDENTIFICATION</scope>
    <source>
        <tissue evidence="12">Whole organism</tissue>
    </source>
</reference>
<keyword evidence="8" id="KW-0175">Coiled coil</keyword>
<keyword evidence="11" id="KW-1185">Reference proteome</keyword>
<dbReference type="PANTHER" id="PTHR14527">
    <property type="entry name" value="PROTEIN MIS12 HOMOLOG"/>
    <property type="match status" value="1"/>
</dbReference>
<dbReference type="GO" id="GO:0000070">
    <property type="term" value="P:mitotic sister chromatid segregation"/>
    <property type="evidence" value="ECO:0007669"/>
    <property type="project" value="TreeGrafter"/>
</dbReference>
<dbReference type="GO" id="GO:0051301">
    <property type="term" value="P:cell division"/>
    <property type="evidence" value="ECO:0007669"/>
    <property type="project" value="UniProtKB-KW"/>
</dbReference>
<dbReference type="Proteomes" id="UP000694843">
    <property type="component" value="Unplaced"/>
</dbReference>
<evidence type="ECO:0000256" key="4">
    <source>
        <dbReference type="ARBA" id="ARBA00022454"/>
    </source>
</evidence>
<dbReference type="RefSeq" id="XP_018022460.1">
    <property type="nucleotide sequence ID" value="XM_018166971.2"/>
</dbReference>
<sequence length="230" mass="25543">MTSPQASNAVALLPNEEYETQFYGFLPSSSVQGMVLMIEEKIADAIDDLEESLSQIPENILSKADLSKGMEKFKSVINKNTEKTLGKLQRHLLDEVLRLPNHLLLPCDALQSEPADPSQVEAMKNKIADLHTQYSNELYVQASLKAELEVGEKVLVQQEQVLNDILSEDSKSACSSLRDNLRFIQDHRADEIKLLNDVRRQLSSILSEGVVDAANVPSEADALLCRLLPS</sequence>
<gene>
    <name evidence="12" type="primary">LOC108678521</name>
</gene>
<dbReference type="AlphaFoldDB" id="A0A8B7P911"/>
<proteinExistence type="inferred from homology"/>
<name>A0A8B7P911_HYAAZ</name>
<evidence type="ECO:0000256" key="1">
    <source>
        <dbReference type="ARBA" id="ARBA00004629"/>
    </source>
</evidence>
<evidence type="ECO:0000256" key="6">
    <source>
        <dbReference type="ARBA" id="ARBA00022776"/>
    </source>
</evidence>
<evidence type="ECO:0000313" key="12">
    <source>
        <dbReference type="RefSeq" id="XP_018022460.1"/>
    </source>
</evidence>
<evidence type="ECO:0000256" key="7">
    <source>
        <dbReference type="ARBA" id="ARBA00022838"/>
    </source>
</evidence>
<keyword evidence="10" id="KW-0137">Centromere</keyword>
<dbReference type="KEGG" id="hazt:108678521"/>
<dbReference type="InterPro" id="IPR008685">
    <property type="entry name" value="Centromere_Mis12"/>
</dbReference>